<name>A0A9E1FEF2_9BACT</name>
<keyword evidence="4" id="KW-0411">Iron-sulfur</keyword>
<evidence type="ECO:0000313" key="7">
    <source>
        <dbReference type="Proteomes" id="UP000824019"/>
    </source>
</evidence>
<dbReference type="GO" id="GO:0016491">
    <property type="term" value="F:oxidoreductase activity"/>
    <property type="evidence" value="ECO:0007669"/>
    <property type="project" value="InterPro"/>
</dbReference>
<accession>A0A9E1FEF2</accession>
<sequence length="62" mass="6488">MSLNRREFLKFSAGVSAAASSLSGGALQGAANGGEKHVHSFCEMCSSRCPIEAKVVDGKVRF</sequence>
<dbReference type="EMBL" id="JAHAKR010000653">
    <property type="protein sequence ID" value="MBS5831202.1"/>
    <property type="molecule type" value="Genomic_DNA"/>
</dbReference>
<feature type="non-terminal residue" evidence="6">
    <location>
        <position position="62"/>
    </location>
</feature>
<dbReference type="GO" id="GO:0046872">
    <property type="term" value="F:metal ion binding"/>
    <property type="evidence" value="ECO:0007669"/>
    <property type="project" value="UniProtKB-KW"/>
</dbReference>
<dbReference type="AlphaFoldDB" id="A0A9E1FEF2"/>
<dbReference type="InterPro" id="IPR006963">
    <property type="entry name" value="Mopterin_OxRdtase_4Fe-4S_dom"/>
</dbReference>
<dbReference type="GO" id="GO:0051536">
    <property type="term" value="F:iron-sulfur cluster binding"/>
    <property type="evidence" value="ECO:0007669"/>
    <property type="project" value="UniProtKB-KW"/>
</dbReference>
<proteinExistence type="predicted"/>
<dbReference type="Pfam" id="PF10518">
    <property type="entry name" value="TAT_signal"/>
    <property type="match status" value="1"/>
</dbReference>
<dbReference type="Gene3D" id="2.20.25.90">
    <property type="entry name" value="ADC-like domains"/>
    <property type="match status" value="1"/>
</dbReference>
<keyword evidence="1" id="KW-0500">Molybdenum</keyword>
<dbReference type="PROSITE" id="PS51669">
    <property type="entry name" value="4FE4S_MOW_BIS_MGD"/>
    <property type="match status" value="1"/>
</dbReference>
<feature type="domain" description="4Fe-4S Mo/W bis-MGD-type" evidence="5">
    <location>
        <begin position="35"/>
        <end position="62"/>
    </location>
</feature>
<gene>
    <name evidence="6" type="ORF">KIC69_10340</name>
</gene>
<dbReference type="InterPro" id="IPR006311">
    <property type="entry name" value="TAT_signal"/>
</dbReference>
<evidence type="ECO:0000259" key="5">
    <source>
        <dbReference type="PROSITE" id="PS51669"/>
    </source>
</evidence>
<protein>
    <submittedName>
        <fullName evidence="6">Twin-arginine translocation signal domain-containing protein</fullName>
    </submittedName>
</protein>
<evidence type="ECO:0000256" key="2">
    <source>
        <dbReference type="ARBA" id="ARBA00022723"/>
    </source>
</evidence>
<dbReference type="SUPFAM" id="SSF53706">
    <property type="entry name" value="Formate dehydrogenase/DMSO reductase, domains 1-3"/>
    <property type="match status" value="1"/>
</dbReference>
<dbReference type="Proteomes" id="UP000824019">
    <property type="component" value="Unassembled WGS sequence"/>
</dbReference>
<dbReference type="InterPro" id="IPR019546">
    <property type="entry name" value="TAT_signal_bac_arc"/>
</dbReference>
<comment type="caution">
    <text evidence="6">The sequence shown here is derived from an EMBL/GenBank/DDBJ whole genome shotgun (WGS) entry which is preliminary data.</text>
</comment>
<reference evidence="6" key="1">
    <citation type="submission" date="2021-02" db="EMBL/GenBank/DDBJ databases">
        <title>Infant gut strain persistence is associated with maternal origin, phylogeny, and functional potential including surface adhesion and iron acquisition.</title>
        <authorList>
            <person name="Lou Y.C."/>
        </authorList>
    </citation>
    <scope>NUCLEOTIDE SEQUENCE</scope>
    <source>
        <strain evidence="6">L3_101_000G1_dasL3_101_000G1_concoct_7_sub</strain>
    </source>
</reference>
<evidence type="ECO:0000256" key="1">
    <source>
        <dbReference type="ARBA" id="ARBA00022505"/>
    </source>
</evidence>
<dbReference type="Pfam" id="PF04879">
    <property type="entry name" value="Molybdop_Fe4S4"/>
    <property type="match status" value="1"/>
</dbReference>
<evidence type="ECO:0000256" key="3">
    <source>
        <dbReference type="ARBA" id="ARBA00023004"/>
    </source>
</evidence>
<dbReference type="NCBIfam" id="TIGR01409">
    <property type="entry name" value="TAT_signal_seq"/>
    <property type="match status" value="1"/>
</dbReference>
<organism evidence="6 7">
    <name type="scientific">Campylobacter concisus</name>
    <dbReference type="NCBI Taxonomy" id="199"/>
    <lineage>
        <taxon>Bacteria</taxon>
        <taxon>Pseudomonadati</taxon>
        <taxon>Campylobacterota</taxon>
        <taxon>Epsilonproteobacteria</taxon>
        <taxon>Campylobacterales</taxon>
        <taxon>Campylobacteraceae</taxon>
        <taxon>Campylobacter</taxon>
    </lineage>
</organism>
<keyword evidence="3" id="KW-0408">Iron</keyword>
<keyword evidence="2" id="KW-0479">Metal-binding</keyword>
<evidence type="ECO:0000313" key="6">
    <source>
        <dbReference type="EMBL" id="MBS5831202.1"/>
    </source>
</evidence>
<evidence type="ECO:0000256" key="4">
    <source>
        <dbReference type="ARBA" id="ARBA00023014"/>
    </source>
</evidence>
<dbReference type="PROSITE" id="PS51318">
    <property type="entry name" value="TAT"/>
    <property type="match status" value="1"/>
</dbReference>